<dbReference type="Proteomes" id="UP000234331">
    <property type="component" value="Unassembled WGS sequence"/>
</dbReference>
<dbReference type="InterPro" id="IPR036388">
    <property type="entry name" value="WH-like_DNA-bd_sf"/>
</dbReference>
<dbReference type="RefSeq" id="WP_165818200.1">
    <property type="nucleotide sequence ID" value="NZ_FZMO01000017.1"/>
</dbReference>
<sequence>MVSPAAGKPAIAFAPARATRSFDEVVGQIRGKILGGELRPGDRLPAERAMAEQFGVSRNMVREALRMLEITGMIELRRGQLGGAFVSVGRSEPVTRSLTDMISIGGFTLADLTEARVWLSSTVVRVAAERAGPDDLDGLRANVREAGQRAAACDWAAVARINIEFHNVLAQATGNKVLEMLQRSLMAVMADVSTVAGPIRSDMTITSRERFLALFTAGRIDDAVAEMEANLRRVHAYFLAHSAGTRYAPAPPAAPSSGTT</sequence>
<keyword evidence="3" id="KW-0804">Transcription</keyword>
<gene>
    <name evidence="5" type="ORF">FRACA_1130020</name>
</gene>
<dbReference type="PANTHER" id="PTHR43537">
    <property type="entry name" value="TRANSCRIPTIONAL REGULATOR, GNTR FAMILY"/>
    <property type="match status" value="1"/>
</dbReference>
<dbReference type="SMART" id="SM00345">
    <property type="entry name" value="HTH_GNTR"/>
    <property type="match status" value="1"/>
</dbReference>
<protein>
    <recommendedName>
        <fullName evidence="4">HTH gntR-type domain-containing protein</fullName>
    </recommendedName>
</protein>
<evidence type="ECO:0000259" key="4">
    <source>
        <dbReference type="PROSITE" id="PS50949"/>
    </source>
</evidence>
<evidence type="ECO:0000256" key="3">
    <source>
        <dbReference type="ARBA" id="ARBA00023163"/>
    </source>
</evidence>
<evidence type="ECO:0000256" key="2">
    <source>
        <dbReference type="ARBA" id="ARBA00023125"/>
    </source>
</evidence>
<proteinExistence type="predicted"/>
<dbReference type="InterPro" id="IPR008920">
    <property type="entry name" value="TF_FadR/GntR_C"/>
</dbReference>
<dbReference type="EMBL" id="FZMO01000017">
    <property type="protein sequence ID" value="SNQ45825.1"/>
    <property type="molecule type" value="Genomic_DNA"/>
</dbReference>
<dbReference type="GO" id="GO:0003700">
    <property type="term" value="F:DNA-binding transcription factor activity"/>
    <property type="evidence" value="ECO:0007669"/>
    <property type="project" value="InterPro"/>
</dbReference>
<evidence type="ECO:0000256" key="1">
    <source>
        <dbReference type="ARBA" id="ARBA00023015"/>
    </source>
</evidence>
<reference evidence="5 6" key="1">
    <citation type="submission" date="2017-06" db="EMBL/GenBank/DDBJ databases">
        <authorList>
            <person name="Kim H.J."/>
            <person name="Triplett B.A."/>
        </authorList>
    </citation>
    <scope>NUCLEOTIDE SEQUENCE [LARGE SCALE GENOMIC DNA]</scope>
    <source>
        <strain evidence="5">FRACA_ARgP5</strain>
    </source>
</reference>
<dbReference type="PANTHER" id="PTHR43537:SF5">
    <property type="entry name" value="UXU OPERON TRANSCRIPTIONAL REGULATOR"/>
    <property type="match status" value="1"/>
</dbReference>
<dbReference type="Pfam" id="PF07729">
    <property type="entry name" value="FCD"/>
    <property type="match status" value="1"/>
</dbReference>
<dbReference type="InterPro" id="IPR036390">
    <property type="entry name" value="WH_DNA-bd_sf"/>
</dbReference>
<dbReference type="CDD" id="cd07377">
    <property type="entry name" value="WHTH_GntR"/>
    <property type="match status" value="1"/>
</dbReference>
<dbReference type="AlphaFoldDB" id="A0A2I2KJI9"/>
<evidence type="ECO:0000313" key="5">
    <source>
        <dbReference type="EMBL" id="SNQ45825.1"/>
    </source>
</evidence>
<dbReference type="InterPro" id="IPR011711">
    <property type="entry name" value="GntR_C"/>
</dbReference>
<dbReference type="SUPFAM" id="SSF46785">
    <property type="entry name" value="Winged helix' DNA-binding domain"/>
    <property type="match status" value="1"/>
</dbReference>
<dbReference type="SUPFAM" id="SSF48008">
    <property type="entry name" value="GntR ligand-binding domain-like"/>
    <property type="match status" value="1"/>
</dbReference>
<organism evidence="5 6">
    <name type="scientific">Frankia canadensis</name>
    <dbReference type="NCBI Taxonomy" id="1836972"/>
    <lineage>
        <taxon>Bacteria</taxon>
        <taxon>Bacillati</taxon>
        <taxon>Actinomycetota</taxon>
        <taxon>Actinomycetes</taxon>
        <taxon>Frankiales</taxon>
        <taxon>Frankiaceae</taxon>
        <taxon>Frankia</taxon>
    </lineage>
</organism>
<evidence type="ECO:0000313" key="6">
    <source>
        <dbReference type="Proteomes" id="UP000234331"/>
    </source>
</evidence>
<keyword evidence="1" id="KW-0805">Transcription regulation</keyword>
<dbReference type="PROSITE" id="PS50949">
    <property type="entry name" value="HTH_GNTR"/>
    <property type="match status" value="1"/>
</dbReference>
<keyword evidence="6" id="KW-1185">Reference proteome</keyword>
<keyword evidence="2" id="KW-0238">DNA-binding</keyword>
<dbReference type="Pfam" id="PF00392">
    <property type="entry name" value="GntR"/>
    <property type="match status" value="1"/>
</dbReference>
<dbReference type="InterPro" id="IPR000524">
    <property type="entry name" value="Tscrpt_reg_HTH_GntR"/>
</dbReference>
<dbReference type="PRINTS" id="PR00035">
    <property type="entry name" value="HTHGNTR"/>
</dbReference>
<dbReference type="GO" id="GO:0003677">
    <property type="term" value="F:DNA binding"/>
    <property type="evidence" value="ECO:0007669"/>
    <property type="project" value="UniProtKB-KW"/>
</dbReference>
<accession>A0A2I2KJI9</accession>
<feature type="domain" description="HTH gntR-type" evidence="4">
    <location>
        <begin position="19"/>
        <end position="89"/>
    </location>
</feature>
<name>A0A2I2KJI9_9ACTN</name>
<dbReference type="Gene3D" id="1.10.10.10">
    <property type="entry name" value="Winged helix-like DNA-binding domain superfamily/Winged helix DNA-binding domain"/>
    <property type="match status" value="1"/>
</dbReference>
<dbReference type="Gene3D" id="1.20.120.530">
    <property type="entry name" value="GntR ligand-binding domain-like"/>
    <property type="match status" value="1"/>
</dbReference>
<dbReference type="SMART" id="SM00895">
    <property type="entry name" value="FCD"/>
    <property type="match status" value="1"/>
</dbReference>